<comment type="caution">
    <text evidence="3">The sequence shown here is derived from an EMBL/GenBank/DDBJ whole genome shotgun (WGS) entry which is preliminary data.</text>
</comment>
<evidence type="ECO:0000256" key="2">
    <source>
        <dbReference type="ARBA" id="ARBA00022803"/>
    </source>
</evidence>
<dbReference type="SMART" id="SM00028">
    <property type="entry name" value="TPR"/>
    <property type="match status" value="7"/>
</dbReference>
<organism evidence="3 4">
    <name type="scientific">Segatella baroniae B14</name>
    <dbReference type="NCBI Taxonomy" id="752555"/>
    <lineage>
        <taxon>Bacteria</taxon>
        <taxon>Pseudomonadati</taxon>
        <taxon>Bacteroidota</taxon>
        <taxon>Bacteroidia</taxon>
        <taxon>Bacteroidales</taxon>
        <taxon>Prevotellaceae</taxon>
        <taxon>Segatella</taxon>
    </lineage>
</organism>
<dbReference type="PANTHER" id="PTHR44943">
    <property type="entry name" value="CELLULOSE SYNTHASE OPERON PROTEIN C"/>
    <property type="match status" value="1"/>
</dbReference>
<protein>
    <submittedName>
        <fullName evidence="3">Putative LMP1</fullName>
    </submittedName>
</protein>
<dbReference type="SUPFAM" id="SSF48452">
    <property type="entry name" value="TPR-like"/>
    <property type="match status" value="2"/>
</dbReference>
<name>D8DV78_9BACT</name>
<gene>
    <name evidence="3" type="ORF">PBR_1014</name>
</gene>
<evidence type="ECO:0000313" key="4">
    <source>
        <dbReference type="Proteomes" id="UP000004524"/>
    </source>
</evidence>
<dbReference type="InterPro" id="IPR051685">
    <property type="entry name" value="Ycf3/AcsC/BcsC/TPR_MFPF"/>
</dbReference>
<keyword evidence="4" id="KW-1185">Reference proteome</keyword>
<keyword evidence="1" id="KW-0677">Repeat</keyword>
<dbReference type="PROSITE" id="PS50005">
    <property type="entry name" value="TPR"/>
    <property type="match status" value="3"/>
</dbReference>
<keyword evidence="2" id="KW-0802">TPR repeat</keyword>
<dbReference type="InterPro" id="IPR019734">
    <property type="entry name" value="TPR_rpt"/>
</dbReference>
<reference evidence="3 4" key="1">
    <citation type="journal article" date="2010" name="Microb. Ecol.">
        <title>Comparative genome analysis of Prevotella ruminicola and Prevotella bryantii: insights into their environmental niche.</title>
        <authorList>
            <consortium name="North American Consortium for Rumen Bacteria"/>
            <person name="Purushe J."/>
            <person name="Fouts D.E."/>
            <person name="Morrison M."/>
            <person name="White B.A."/>
            <person name="Mackie R.I."/>
            <person name="Coutinho P.M."/>
            <person name="Henrissat B."/>
            <person name="Nelson K.E."/>
        </authorList>
    </citation>
    <scope>NUCLEOTIDE SEQUENCE [LARGE SCALE GENOMIC DNA]</scope>
    <source>
        <strain evidence="3 4">B14</strain>
    </source>
</reference>
<dbReference type="EMBL" id="ADWO01000035">
    <property type="protein sequence ID" value="EFI72660.1"/>
    <property type="molecule type" value="Genomic_DNA"/>
</dbReference>
<dbReference type="InterPro" id="IPR011990">
    <property type="entry name" value="TPR-like_helical_dom_sf"/>
</dbReference>
<dbReference type="Proteomes" id="UP000004524">
    <property type="component" value="Unassembled WGS sequence"/>
</dbReference>
<accession>D8DV78</accession>
<evidence type="ECO:0000313" key="3">
    <source>
        <dbReference type="EMBL" id="EFI72660.1"/>
    </source>
</evidence>
<dbReference type="STRING" id="77095.SAMN05216455_1015"/>
<dbReference type="SUPFAM" id="SSF81901">
    <property type="entry name" value="HCP-like"/>
    <property type="match status" value="1"/>
</dbReference>
<sequence length="479" mass="55955">MSNKIFESKEFRHNLQMYEEACNTGNSIYLEADDLIDIAEYYQSKREYKKAIAAADYAISIFPGATSPLLFRSRMSLIYEKNSQKANEWADKIEDKTDLDYYYLKAEILIADNHEKLADKYLEEIFENISQDEHDEFCLDIANLYIDYNLYKYAKKWMNCANKKNYTLYQEIDAQIASSEGNYVKSKKIYNKILDKDPYNNIYWNKLATVQYLSNEIDDSIVSCEYAIAIDPNDFEAYFNKANALFYLHKYEEALKNYKKVAELNPNDETGEMFQGITLSSMSKFEESISHLEKAEKLLDKSSPNRIEILKQLAYNYDQVGNTELSYKYIKKALNIDPTNPDLLVLEGHMDLENGKVDEAKSVFEKAINMSINSEEVMLHIALSFYDNGYTNASYKLLNTLVHIHQSHESTPSYVWKEIWIYLALCALTLHDHDRIPDFLVKAVEKDPEKSKTILGPFFPEKLKPEDYLEYYKSHITQY</sequence>
<dbReference type="Gene3D" id="1.25.40.10">
    <property type="entry name" value="Tetratricopeptide repeat domain"/>
    <property type="match status" value="1"/>
</dbReference>
<dbReference type="PROSITE" id="PS50293">
    <property type="entry name" value="TPR_REGION"/>
    <property type="match status" value="1"/>
</dbReference>
<dbReference type="PANTHER" id="PTHR44943:SF4">
    <property type="entry name" value="TPR REPEAT-CONTAINING PROTEIN MJ0798"/>
    <property type="match status" value="1"/>
</dbReference>
<dbReference type="Pfam" id="PF13181">
    <property type="entry name" value="TPR_8"/>
    <property type="match status" value="1"/>
</dbReference>
<evidence type="ECO:0000256" key="1">
    <source>
        <dbReference type="ARBA" id="ARBA00022737"/>
    </source>
</evidence>
<proteinExistence type="predicted"/>
<dbReference type="Pfam" id="PF00515">
    <property type="entry name" value="TPR_1"/>
    <property type="match status" value="1"/>
</dbReference>
<dbReference type="AlphaFoldDB" id="D8DV78"/>
<dbReference type="RefSeq" id="WP_006281927.1">
    <property type="nucleotide sequence ID" value="NZ_ADWO01000035.1"/>
</dbReference>